<sequence length="302" mass="34056">MKNQCTVFFFSILILLYPYQTFAFVPFTEINPKDQTIKIIDPLTEKIVKEFEPDDLQLLTNIESYKQNIEKWVSEYARIYKKPMILDRLEDNGEVAKGKPRITIDETSLVHSILELSFSGGEVELPLIYTESDYDTKDVPYLTEVVLASYTTFFNSANTGRSKNIELSAMAINNVIVGIGDIFSFNTIVGPRDVTNGYQEAPEIIKGKLVMGIGGGICQTSSTLFNAVDRLGVKTIERHRHSKDIGYVPKGRDATVSFGGLDYQFKNTTGVPFVIKTYYHPGSLTVQIRTSQEYAEILRNEL</sequence>
<dbReference type="Proteomes" id="UP000272238">
    <property type="component" value="Unassembled WGS sequence"/>
</dbReference>
<dbReference type="OrthoDB" id="9813301at2"/>
<dbReference type="RefSeq" id="WP_121214493.1">
    <property type="nucleotide sequence ID" value="NZ_RBZN01000019.1"/>
</dbReference>
<dbReference type="InterPro" id="IPR007391">
    <property type="entry name" value="Vancomycin_resist_VanW"/>
</dbReference>
<keyword evidence="2" id="KW-1185">Reference proteome</keyword>
<dbReference type="PANTHER" id="PTHR35788:SF1">
    <property type="entry name" value="EXPORTED PROTEIN"/>
    <property type="match status" value="1"/>
</dbReference>
<proteinExistence type="predicted"/>
<comment type="caution">
    <text evidence="1">The sequence shown here is derived from an EMBL/GenBank/DDBJ whole genome shotgun (WGS) entry which is preliminary data.</text>
</comment>
<protein>
    <recommendedName>
        <fullName evidence="3">Vancomycin resistance protein</fullName>
    </recommendedName>
</protein>
<reference evidence="1 2" key="1">
    <citation type="journal article" date="2016" name="Antonie Van Leeuwenhoek">
        <title>Lysinibacillus endophyticus sp. nov., an indole-3-acetic acid producing endophytic bacterium isolated from corn root (Zea mays cv. Xinken-5).</title>
        <authorList>
            <person name="Yu J."/>
            <person name="Guan X."/>
            <person name="Liu C."/>
            <person name="Xiang W."/>
            <person name="Yu Z."/>
            <person name="Liu X."/>
            <person name="Wang G."/>
        </authorList>
    </citation>
    <scope>NUCLEOTIDE SEQUENCE [LARGE SCALE GENOMIC DNA]</scope>
    <source>
        <strain evidence="1 2">DSM 100506</strain>
    </source>
</reference>
<dbReference type="PANTHER" id="PTHR35788">
    <property type="entry name" value="EXPORTED PROTEIN-RELATED"/>
    <property type="match status" value="1"/>
</dbReference>
<dbReference type="EMBL" id="RBZN01000019">
    <property type="protein sequence ID" value="RKQ16682.1"/>
    <property type="molecule type" value="Genomic_DNA"/>
</dbReference>
<name>A0A494Z2N7_9BACL</name>
<evidence type="ECO:0008006" key="3">
    <source>
        <dbReference type="Google" id="ProtNLM"/>
    </source>
</evidence>
<accession>A0A494Z2N7</accession>
<evidence type="ECO:0000313" key="1">
    <source>
        <dbReference type="EMBL" id="RKQ16682.1"/>
    </source>
</evidence>
<dbReference type="InterPro" id="IPR052913">
    <property type="entry name" value="Glycopeptide_resist_protein"/>
</dbReference>
<evidence type="ECO:0000313" key="2">
    <source>
        <dbReference type="Proteomes" id="UP000272238"/>
    </source>
</evidence>
<dbReference type="Pfam" id="PF04294">
    <property type="entry name" value="VanW"/>
    <property type="match status" value="1"/>
</dbReference>
<dbReference type="AlphaFoldDB" id="A0A494Z2N7"/>
<organism evidence="1 2">
    <name type="scientific">Ureibacillus endophyticus</name>
    <dbReference type="NCBI Taxonomy" id="1978490"/>
    <lineage>
        <taxon>Bacteria</taxon>
        <taxon>Bacillati</taxon>
        <taxon>Bacillota</taxon>
        <taxon>Bacilli</taxon>
        <taxon>Bacillales</taxon>
        <taxon>Caryophanaceae</taxon>
        <taxon>Ureibacillus</taxon>
    </lineage>
</organism>
<gene>
    <name evidence="1" type="ORF">D8M03_09290</name>
</gene>